<keyword evidence="3" id="KW-1185">Reference proteome</keyword>
<protein>
    <submittedName>
        <fullName evidence="2">Uncharacterized protein</fullName>
    </submittedName>
</protein>
<reference evidence="2 3" key="1">
    <citation type="submission" date="2011-02" db="EMBL/GenBank/DDBJ databases">
        <title>The Genome Sequence of Sphaeroforma arctica JP610.</title>
        <authorList>
            <consortium name="The Broad Institute Genome Sequencing Platform"/>
            <person name="Russ C."/>
            <person name="Cuomo C."/>
            <person name="Young S.K."/>
            <person name="Zeng Q."/>
            <person name="Gargeya S."/>
            <person name="Alvarado L."/>
            <person name="Berlin A."/>
            <person name="Chapman S.B."/>
            <person name="Chen Z."/>
            <person name="Freedman E."/>
            <person name="Gellesch M."/>
            <person name="Goldberg J."/>
            <person name="Griggs A."/>
            <person name="Gujja S."/>
            <person name="Heilman E."/>
            <person name="Heiman D."/>
            <person name="Howarth C."/>
            <person name="Mehta T."/>
            <person name="Neiman D."/>
            <person name="Pearson M."/>
            <person name="Roberts A."/>
            <person name="Saif S."/>
            <person name="Shea T."/>
            <person name="Shenoy N."/>
            <person name="Sisk P."/>
            <person name="Stolte C."/>
            <person name="Sykes S."/>
            <person name="White J."/>
            <person name="Yandava C."/>
            <person name="Burger G."/>
            <person name="Gray M.W."/>
            <person name="Holland P.W.H."/>
            <person name="King N."/>
            <person name="Lang F.B.F."/>
            <person name="Roger A.J."/>
            <person name="Ruiz-Trillo I."/>
            <person name="Haas B."/>
            <person name="Nusbaum C."/>
            <person name="Birren B."/>
        </authorList>
    </citation>
    <scope>NUCLEOTIDE SEQUENCE [LARGE SCALE GENOMIC DNA]</scope>
    <source>
        <strain evidence="2 3">JP610</strain>
    </source>
</reference>
<evidence type="ECO:0000313" key="3">
    <source>
        <dbReference type="Proteomes" id="UP000054560"/>
    </source>
</evidence>
<organism evidence="2 3">
    <name type="scientific">Sphaeroforma arctica JP610</name>
    <dbReference type="NCBI Taxonomy" id="667725"/>
    <lineage>
        <taxon>Eukaryota</taxon>
        <taxon>Ichthyosporea</taxon>
        <taxon>Ichthyophonida</taxon>
        <taxon>Sphaeroforma</taxon>
    </lineage>
</organism>
<proteinExistence type="predicted"/>
<evidence type="ECO:0000313" key="2">
    <source>
        <dbReference type="EMBL" id="KNC75710.1"/>
    </source>
</evidence>
<dbReference type="GeneID" id="25912270"/>
<dbReference type="AlphaFoldDB" id="A0A0L0FG31"/>
<accession>A0A0L0FG31</accession>
<feature type="region of interest" description="Disordered" evidence="1">
    <location>
        <begin position="1"/>
        <end position="32"/>
    </location>
</feature>
<gene>
    <name evidence="2" type="ORF">SARC_11766</name>
</gene>
<name>A0A0L0FG31_9EUKA</name>
<dbReference type="EMBL" id="KQ243460">
    <property type="protein sequence ID" value="KNC75710.1"/>
    <property type="molecule type" value="Genomic_DNA"/>
</dbReference>
<sequence length="88" mass="9879">MARSNLQKTQQKRIANAEGHATNPPPLDIGDNVVWKRRDNVSDKMATEWVDEDMYVTRGPYDAQGTTTIFVIQVVTTSVCIETSLILK</sequence>
<feature type="compositionally biased region" description="Polar residues" evidence="1">
    <location>
        <begin position="1"/>
        <end position="13"/>
    </location>
</feature>
<dbReference type="RefSeq" id="XP_014149612.1">
    <property type="nucleotide sequence ID" value="XM_014294137.1"/>
</dbReference>
<dbReference type="Proteomes" id="UP000054560">
    <property type="component" value="Unassembled WGS sequence"/>
</dbReference>
<evidence type="ECO:0000256" key="1">
    <source>
        <dbReference type="SAM" id="MobiDB-lite"/>
    </source>
</evidence>